<gene>
    <name evidence="1" type="ORF">GCM10025881_25730</name>
</gene>
<dbReference type="EMBL" id="BSVB01000001">
    <property type="protein sequence ID" value="GMA95749.1"/>
    <property type="molecule type" value="Genomic_DNA"/>
</dbReference>
<dbReference type="SUPFAM" id="SSF140453">
    <property type="entry name" value="EsxAB dimer-like"/>
    <property type="match status" value="1"/>
</dbReference>
<keyword evidence="2" id="KW-1185">Reference proteome</keyword>
<dbReference type="InterPro" id="IPR022536">
    <property type="entry name" value="EspC"/>
</dbReference>
<organism evidence="1 2">
    <name type="scientific">Pseudolysinimonas kribbensis</name>
    <dbReference type="NCBI Taxonomy" id="433641"/>
    <lineage>
        <taxon>Bacteria</taxon>
        <taxon>Bacillati</taxon>
        <taxon>Actinomycetota</taxon>
        <taxon>Actinomycetes</taxon>
        <taxon>Micrococcales</taxon>
        <taxon>Microbacteriaceae</taxon>
        <taxon>Pseudolysinimonas</taxon>
    </lineage>
</organism>
<evidence type="ECO:0000313" key="1">
    <source>
        <dbReference type="EMBL" id="GMA95749.1"/>
    </source>
</evidence>
<dbReference type="Gene3D" id="1.10.287.1060">
    <property type="entry name" value="ESAT-6-like"/>
    <property type="match status" value="1"/>
</dbReference>
<comment type="caution">
    <text evidence="1">The sequence shown here is derived from an EMBL/GenBank/DDBJ whole genome shotgun (WGS) entry which is preliminary data.</text>
</comment>
<proteinExistence type="predicted"/>
<dbReference type="Proteomes" id="UP001157034">
    <property type="component" value="Unassembled WGS sequence"/>
</dbReference>
<name>A0ABQ6K8Y0_9MICO</name>
<evidence type="ECO:0008006" key="3">
    <source>
        <dbReference type="Google" id="ProtNLM"/>
    </source>
</evidence>
<protein>
    <recommendedName>
        <fullName evidence="3">Excreted virulence factor EspC (Type VII ESX diderm)</fullName>
    </recommendedName>
</protein>
<accession>A0ABQ6K8Y0</accession>
<dbReference type="InterPro" id="IPR036689">
    <property type="entry name" value="ESAT-6-like_sf"/>
</dbReference>
<dbReference type="RefSeq" id="WP_284254460.1">
    <property type="nucleotide sequence ID" value="NZ_BAAAQO010000002.1"/>
</dbReference>
<evidence type="ECO:0000313" key="2">
    <source>
        <dbReference type="Proteomes" id="UP001157034"/>
    </source>
</evidence>
<sequence length="109" mass="11601">MADHLKVDSGALRELSGQLSKIATDIDGTQDAFYGAYLDIGSDPVVDALEDFERTWDVGRKRIHDDIDALGSMLSDSADTYDSTDQQIAKALTSHDDAGTGSGAGKHAE</sequence>
<reference evidence="2" key="1">
    <citation type="journal article" date="2019" name="Int. J. Syst. Evol. Microbiol.">
        <title>The Global Catalogue of Microorganisms (GCM) 10K type strain sequencing project: providing services to taxonomists for standard genome sequencing and annotation.</title>
        <authorList>
            <consortium name="The Broad Institute Genomics Platform"/>
            <consortium name="The Broad Institute Genome Sequencing Center for Infectious Disease"/>
            <person name="Wu L."/>
            <person name="Ma J."/>
        </authorList>
    </citation>
    <scope>NUCLEOTIDE SEQUENCE [LARGE SCALE GENOMIC DNA]</scope>
    <source>
        <strain evidence="2">NBRC 108894</strain>
    </source>
</reference>
<dbReference type="Pfam" id="PF10824">
    <property type="entry name" value="T7SS_ESX_EspC"/>
    <property type="match status" value="1"/>
</dbReference>